<name>A0ACB8TQ31_9APHY</name>
<sequence length="203" mass="23248">MLQCPLERFSFVTLRNRNLPLRELAPSRVIMTAGLDTTFASTRAGFFSLQVFHHIHFNTEAFRLCPPELCQVKFHTLAEYKQYVAALQAYFPGRGDFFFCNKRALGSPINNQTIERADDYWNVAMSLDYPWPSPRQFASVYKSMSHFRKHLAPEHKHTWSGIGLLSMFLLLLNMHFVGLVNELMVENIASIIASLQKGATFGL</sequence>
<gene>
    <name evidence="1" type="ORF">BDY19DRAFT_997943</name>
</gene>
<dbReference type="EMBL" id="MU274947">
    <property type="protein sequence ID" value="KAI0084092.1"/>
    <property type="molecule type" value="Genomic_DNA"/>
</dbReference>
<evidence type="ECO:0000313" key="2">
    <source>
        <dbReference type="Proteomes" id="UP001055072"/>
    </source>
</evidence>
<dbReference type="Proteomes" id="UP001055072">
    <property type="component" value="Unassembled WGS sequence"/>
</dbReference>
<proteinExistence type="predicted"/>
<protein>
    <submittedName>
        <fullName evidence="1">Uncharacterized protein</fullName>
    </submittedName>
</protein>
<accession>A0ACB8TQ31</accession>
<keyword evidence="2" id="KW-1185">Reference proteome</keyword>
<reference evidence="1" key="1">
    <citation type="journal article" date="2021" name="Environ. Microbiol.">
        <title>Gene family expansions and transcriptome signatures uncover fungal adaptations to wood decay.</title>
        <authorList>
            <person name="Hage H."/>
            <person name="Miyauchi S."/>
            <person name="Viragh M."/>
            <person name="Drula E."/>
            <person name="Min B."/>
            <person name="Chaduli D."/>
            <person name="Navarro D."/>
            <person name="Favel A."/>
            <person name="Norest M."/>
            <person name="Lesage-Meessen L."/>
            <person name="Balint B."/>
            <person name="Merenyi Z."/>
            <person name="de Eugenio L."/>
            <person name="Morin E."/>
            <person name="Martinez A.T."/>
            <person name="Baldrian P."/>
            <person name="Stursova M."/>
            <person name="Martinez M.J."/>
            <person name="Novotny C."/>
            <person name="Magnuson J.K."/>
            <person name="Spatafora J.W."/>
            <person name="Maurice S."/>
            <person name="Pangilinan J."/>
            <person name="Andreopoulos W."/>
            <person name="LaButti K."/>
            <person name="Hundley H."/>
            <person name="Na H."/>
            <person name="Kuo A."/>
            <person name="Barry K."/>
            <person name="Lipzen A."/>
            <person name="Henrissat B."/>
            <person name="Riley R."/>
            <person name="Ahrendt S."/>
            <person name="Nagy L.G."/>
            <person name="Grigoriev I.V."/>
            <person name="Martin F."/>
            <person name="Rosso M.N."/>
        </authorList>
    </citation>
    <scope>NUCLEOTIDE SEQUENCE</scope>
    <source>
        <strain evidence="1">CBS 384.51</strain>
    </source>
</reference>
<organism evidence="1 2">
    <name type="scientific">Irpex rosettiformis</name>
    <dbReference type="NCBI Taxonomy" id="378272"/>
    <lineage>
        <taxon>Eukaryota</taxon>
        <taxon>Fungi</taxon>
        <taxon>Dikarya</taxon>
        <taxon>Basidiomycota</taxon>
        <taxon>Agaricomycotina</taxon>
        <taxon>Agaricomycetes</taxon>
        <taxon>Polyporales</taxon>
        <taxon>Irpicaceae</taxon>
        <taxon>Irpex</taxon>
    </lineage>
</organism>
<comment type="caution">
    <text evidence="1">The sequence shown here is derived from an EMBL/GenBank/DDBJ whole genome shotgun (WGS) entry which is preliminary data.</text>
</comment>
<evidence type="ECO:0000313" key="1">
    <source>
        <dbReference type="EMBL" id="KAI0084092.1"/>
    </source>
</evidence>